<reference evidence="6 7" key="1">
    <citation type="journal article" date="2019" name="Nat. Ecol. Evol.">
        <title>Megaphylogeny resolves global patterns of mushroom evolution.</title>
        <authorList>
            <person name="Varga T."/>
            <person name="Krizsan K."/>
            <person name="Foldi C."/>
            <person name="Dima B."/>
            <person name="Sanchez-Garcia M."/>
            <person name="Sanchez-Ramirez S."/>
            <person name="Szollosi G.J."/>
            <person name="Szarkandi J.G."/>
            <person name="Papp V."/>
            <person name="Albert L."/>
            <person name="Andreopoulos W."/>
            <person name="Angelini C."/>
            <person name="Antonin V."/>
            <person name="Barry K.W."/>
            <person name="Bougher N.L."/>
            <person name="Buchanan P."/>
            <person name="Buyck B."/>
            <person name="Bense V."/>
            <person name="Catcheside P."/>
            <person name="Chovatia M."/>
            <person name="Cooper J."/>
            <person name="Damon W."/>
            <person name="Desjardin D."/>
            <person name="Finy P."/>
            <person name="Geml J."/>
            <person name="Haridas S."/>
            <person name="Hughes K."/>
            <person name="Justo A."/>
            <person name="Karasinski D."/>
            <person name="Kautmanova I."/>
            <person name="Kiss B."/>
            <person name="Kocsube S."/>
            <person name="Kotiranta H."/>
            <person name="LaButti K.M."/>
            <person name="Lechner B.E."/>
            <person name="Liimatainen K."/>
            <person name="Lipzen A."/>
            <person name="Lukacs Z."/>
            <person name="Mihaltcheva S."/>
            <person name="Morgado L.N."/>
            <person name="Niskanen T."/>
            <person name="Noordeloos M.E."/>
            <person name="Ohm R.A."/>
            <person name="Ortiz-Santana B."/>
            <person name="Ovrebo C."/>
            <person name="Racz N."/>
            <person name="Riley R."/>
            <person name="Savchenko A."/>
            <person name="Shiryaev A."/>
            <person name="Soop K."/>
            <person name="Spirin V."/>
            <person name="Szebenyi C."/>
            <person name="Tomsovsky M."/>
            <person name="Tulloss R.E."/>
            <person name="Uehling J."/>
            <person name="Grigoriev I.V."/>
            <person name="Vagvolgyi C."/>
            <person name="Papp T."/>
            <person name="Martin F.M."/>
            <person name="Miettinen O."/>
            <person name="Hibbett D.S."/>
            <person name="Nagy L.G."/>
        </authorList>
    </citation>
    <scope>NUCLEOTIDE SEQUENCE [LARGE SCALE GENOMIC DNA]</scope>
    <source>
        <strain evidence="6 7">CBS 166.37</strain>
    </source>
</reference>
<dbReference type="SUPFAM" id="SSF55103">
    <property type="entry name" value="FAD-linked oxidases, C-terminal domain"/>
    <property type="match status" value="1"/>
</dbReference>
<dbReference type="OrthoDB" id="2667766at2759"/>
<dbReference type="PANTHER" id="PTHR11748:SF111">
    <property type="entry name" value="D-LACTATE DEHYDROGENASE, MITOCHONDRIAL-RELATED"/>
    <property type="match status" value="1"/>
</dbReference>
<dbReference type="GO" id="GO:0005739">
    <property type="term" value="C:mitochondrion"/>
    <property type="evidence" value="ECO:0007669"/>
    <property type="project" value="TreeGrafter"/>
</dbReference>
<keyword evidence="3" id="KW-0274">FAD</keyword>
<name>A0A5C3LED4_9AGAR</name>
<dbReference type="InterPro" id="IPR016164">
    <property type="entry name" value="FAD-linked_Oxase-like_C"/>
</dbReference>
<evidence type="ECO:0000256" key="4">
    <source>
        <dbReference type="ARBA" id="ARBA00023002"/>
    </source>
</evidence>
<feature type="non-terminal residue" evidence="6">
    <location>
        <position position="109"/>
    </location>
</feature>
<dbReference type="GO" id="GO:0004458">
    <property type="term" value="F:D-lactate dehydrogenase (cytochrome) activity"/>
    <property type="evidence" value="ECO:0007669"/>
    <property type="project" value="TreeGrafter"/>
</dbReference>
<evidence type="ECO:0000256" key="3">
    <source>
        <dbReference type="ARBA" id="ARBA00022827"/>
    </source>
</evidence>
<organism evidence="6 7">
    <name type="scientific">Crucibulum laeve</name>
    <dbReference type="NCBI Taxonomy" id="68775"/>
    <lineage>
        <taxon>Eukaryota</taxon>
        <taxon>Fungi</taxon>
        <taxon>Dikarya</taxon>
        <taxon>Basidiomycota</taxon>
        <taxon>Agaricomycotina</taxon>
        <taxon>Agaricomycetes</taxon>
        <taxon>Agaricomycetidae</taxon>
        <taxon>Agaricales</taxon>
        <taxon>Agaricineae</taxon>
        <taxon>Nidulariaceae</taxon>
        <taxon>Crucibulum</taxon>
    </lineage>
</organism>
<sequence length="109" mass="11952">MLFIGAEGALGIVTKAAVTIHLAPLLPTTVAIVHFPEVWTATEAVIDIMNQVAECVKLLDDLFMAATNKYSVSKCKWPEKDSLFFKLQGPTEASILETVKVVKKVIEKH</sequence>
<dbReference type="GO" id="GO:1903457">
    <property type="term" value="P:lactate catabolic process"/>
    <property type="evidence" value="ECO:0007669"/>
    <property type="project" value="TreeGrafter"/>
</dbReference>
<protein>
    <recommendedName>
        <fullName evidence="5">FAD-binding oxidoreductase/transferase type 4 C-terminal domain-containing protein</fullName>
    </recommendedName>
</protein>
<evidence type="ECO:0000313" key="6">
    <source>
        <dbReference type="EMBL" id="TFK31207.1"/>
    </source>
</evidence>
<dbReference type="AlphaFoldDB" id="A0A5C3LED4"/>
<dbReference type="PANTHER" id="PTHR11748">
    <property type="entry name" value="D-LACTATE DEHYDROGENASE"/>
    <property type="match status" value="1"/>
</dbReference>
<evidence type="ECO:0000256" key="1">
    <source>
        <dbReference type="ARBA" id="ARBA00001974"/>
    </source>
</evidence>
<dbReference type="Pfam" id="PF02913">
    <property type="entry name" value="FAD-oxidase_C"/>
    <property type="match status" value="1"/>
</dbReference>
<proteinExistence type="predicted"/>
<keyword evidence="4" id="KW-0560">Oxidoreductase</keyword>
<feature type="domain" description="FAD-binding oxidoreductase/transferase type 4 C-terminal" evidence="5">
    <location>
        <begin position="28"/>
        <end position="108"/>
    </location>
</feature>
<comment type="cofactor">
    <cofactor evidence="1">
        <name>FAD</name>
        <dbReference type="ChEBI" id="CHEBI:57692"/>
    </cofactor>
</comment>
<dbReference type="GO" id="GO:0050660">
    <property type="term" value="F:flavin adenine dinucleotide binding"/>
    <property type="evidence" value="ECO:0007669"/>
    <property type="project" value="InterPro"/>
</dbReference>
<dbReference type="Proteomes" id="UP000308652">
    <property type="component" value="Unassembled WGS sequence"/>
</dbReference>
<accession>A0A5C3LED4</accession>
<dbReference type="EMBL" id="ML213828">
    <property type="protein sequence ID" value="TFK31207.1"/>
    <property type="molecule type" value="Genomic_DNA"/>
</dbReference>
<dbReference type="GO" id="GO:0008720">
    <property type="term" value="F:D-lactate dehydrogenase (NAD+) activity"/>
    <property type="evidence" value="ECO:0007669"/>
    <property type="project" value="TreeGrafter"/>
</dbReference>
<keyword evidence="7" id="KW-1185">Reference proteome</keyword>
<evidence type="ECO:0000313" key="7">
    <source>
        <dbReference type="Proteomes" id="UP000308652"/>
    </source>
</evidence>
<evidence type="ECO:0000259" key="5">
    <source>
        <dbReference type="Pfam" id="PF02913"/>
    </source>
</evidence>
<keyword evidence="2" id="KW-0285">Flavoprotein</keyword>
<evidence type="ECO:0000256" key="2">
    <source>
        <dbReference type="ARBA" id="ARBA00022630"/>
    </source>
</evidence>
<dbReference type="InterPro" id="IPR004113">
    <property type="entry name" value="FAD-bd_oxidored_4_C"/>
</dbReference>
<gene>
    <name evidence="6" type="ORF">BDQ12DRAFT_672045</name>
</gene>
<dbReference type="STRING" id="68775.A0A5C3LED4"/>